<accession>A0ABD0QG64</accession>
<feature type="domain" description="O-methyltransferase dimerisation" evidence="1">
    <location>
        <begin position="1"/>
        <end position="47"/>
    </location>
</feature>
<organism evidence="2 3">
    <name type="scientific">Cirrhinus mrigala</name>
    <name type="common">Mrigala</name>
    <dbReference type="NCBI Taxonomy" id="683832"/>
    <lineage>
        <taxon>Eukaryota</taxon>
        <taxon>Metazoa</taxon>
        <taxon>Chordata</taxon>
        <taxon>Craniata</taxon>
        <taxon>Vertebrata</taxon>
        <taxon>Euteleostomi</taxon>
        <taxon>Actinopterygii</taxon>
        <taxon>Neopterygii</taxon>
        <taxon>Teleostei</taxon>
        <taxon>Ostariophysi</taxon>
        <taxon>Cypriniformes</taxon>
        <taxon>Cyprinidae</taxon>
        <taxon>Labeoninae</taxon>
        <taxon>Labeonini</taxon>
        <taxon>Cirrhinus</taxon>
    </lineage>
</organism>
<dbReference type="InterPro" id="IPR012967">
    <property type="entry name" value="COMT_dimerisation"/>
</dbReference>
<dbReference type="InterPro" id="IPR036388">
    <property type="entry name" value="WH-like_DNA-bd_sf"/>
</dbReference>
<evidence type="ECO:0000313" key="3">
    <source>
        <dbReference type="Proteomes" id="UP001529510"/>
    </source>
</evidence>
<evidence type="ECO:0000313" key="2">
    <source>
        <dbReference type="EMBL" id="KAL0185099.1"/>
    </source>
</evidence>
<reference evidence="2 3" key="1">
    <citation type="submission" date="2024-05" db="EMBL/GenBank/DDBJ databases">
        <title>Genome sequencing and assembly of Indian major carp, Cirrhinus mrigala (Hamilton, 1822).</title>
        <authorList>
            <person name="Mohindra V."/>
            <person name="Chowdhury L.M."/>
            <person name="Lal K."/>
            <person name="Jena J.K."/>
        </authorList>
    </citation>
    <scope>NUCLEOTIDE SEQUENCE [LARGE SCALE GENOMIC DNA]</scope>
    <source>
        <strain evidence="2">CM1030</strain>
        <tissue evidence="2">Blood</tissue>
    </source>
</reference>
<dbReference type="Proteomes" id="UP001529510">
    <property type="component" value="Unassembled WGS sequence"/>
</dbReference>
<sequence length="65" mass="6924">MGVFEQLHESQRPLSVSELAAALGCSEDGTERLLNACVSLELLNANADPHGTGHSSQQHILIIIT</sequence>
<dbReference type="AlphaFoldDB" id="A0ABD0QG64"/>
<evidence type="ECO:0000259" key="1">
    <source>
        <dbReference type="Pfam" id="PF08100"/>
    </source>
</evidence>
<name>A0ABD0QG64_CIRMR</name>
<dbReference type="Pfam" id="PF08100">
    <property type="entry name" value="Dimerisation"/>
    <property type="match status" value="1"/>
</dbReference>
<dbReference type="Gene3D" id="1.10.10.10">
    <property type="entry name" value="Winged helix-like DNA-binding domain superfamily/Winged helix DNA-binding domain"/>
    <property type="match status" value="1"/>
</dbReference>
<protein>
    <recommendedName>
        <fullName evidence="1">O-methyltransferase dimerisation domain-containing protein</fullName>
    </recommendedName>
</protein>
<comment type="caution">
    <text evidence="2">The sequence shown here is derived from an EMBL/GenBank/DDBJ whole genome shotgun (WGS) entry which is preliminary data.</text>
</comment>
<dbReference type="EMBL" id="JAMKFB020000009">
    <property type="protein sequence ID" value="KAL0185099.1"/>
    <property type="molecule type" value="Genomic_DNA"/>
</dbReference>
<proteinExistence type="predicted"/>
<gene>
    <name evidence="2" type="ORF">M9458_020795</name>
</gene>
<dbReference type="SUPFAM" id="SSF46785">
    <property type="entry name" value="Winged helix' DNA-binding domain"/>
    <property type="match status" value="1"/>
</dbReference>
<keyword evidence="3" id="KW-1185">Reference proteome</keyword>
<dbReference type="InterPro" id="IPR036390">
    <property type="entry name" value="WH_DNA-bd_sf"/>
</dbReference>